<dbReference type="AlphaFoldDB" id="A0A2N3Q0M0"/>
<dbReference type="Pfam" id="PF10098">
    <property type="entry name" value="DUF2336"/>
    <property type="match status" value="1"/>
</dbReference>
<sequence>MSRFIGKVLGVLRGKGAVEPDRQDGEAPPLTYEQSRDLALHADPEVRRRLAGRQDLRPEILYFLADDPAPQVRRQIAANLATPAQADFHLAADTDPSVRGDLAQKIARLAPGLSADEQDRLRHITYETLQLLARDQITRVRQILAEALKDVADAPPAVIRQLAHDSELAVASPVLEYSPVLTDEDLLEIIRDCPISGALSAICRRKGLGGAVADGIARTDDIDAIAVLLANSSAQVREETLDLLIDRAPDYESWHLPLVRRPHLSGRAATRLARFVADNLLQVLERRSDFDPNTKAAVAAVVRRRVEEAGADMAEFRRGRVDEKGAVTAETAMEHVTRLLAENSLSDAVILDALSAGDREFVICALALRAEVSVERVRKIIETQSAKGMVAVCWKAGMAMTATVPLQTKLAKVIPSDVLRPRSSTADGYPMSPDEMLWQLEFFASMVGDGTTVP</sequence>
<dbReference type="Proteomes" id="UP000233293">
    <property type="component" value="Unassembled WGS sequence"/>
</dbReference>
<evidence type="ECO:0000313" key="2">
    <source>
        <dbReference type="Proteomes" id="UP000233293"/>
    </source>
</evidence>
<dbReference type="InterPro" id="IPR016024">
    <property type="entry name" value="ARM-type_fold"/>
</dbReference>
<dbReference type="InterPro" id="IPR019285">
    <property type="entry name" value="DUF2336"/>
</dbReference>
<dbReference type="RefSeq" id="WP_101249171.1">
    <property type="nucleotide sequence ID" value="NZ_PIUM01000002.1"/>
</dbReference>
<organism evidence="1 2">
    <name type="scientific">Telmatospirillum siberiense</name>
    <dbReference type="NCBI Taxonomy" id="382514"/>
    <lineage>
        <taxon>Bacteria</taxon>
        <taxon>Pseudomonadati</taxon>
        <taxon>Pseudomonadota</taxon>
        <taxon>Alphaproteobacteria</taxon>
        <taxon>Rhodospirillales</taxon>
        <taxon>Rhodospirillaceae</taxon>
        <taxon>Telmatospirillum</taxon>
    </lineage>
</organism>
<evidence type="ECO:0008006" key="3">
    <source>
        <dbReference type="Google" id="ProtNLM"/>
    </source>
</evidence>
<protein>
    <recommendedName>
        <fullName evidence="3">DUF2336 domain-containing protein</fullName>
    </recommendedName>
</protein>
<dbReference type="InterPro" id="IPR011989">
    <property type="entry name" value="ARM-like"/>
</dbReference>
<proteinExistence type="predicted"/>
<evidence type="ECO:0000313" key="1">
    <source>
        <dbReference type="EMBL" id="PKU26209.1"/>
    </source>
</evidence>
<dbReference type="Gene3D" id="1.25.10.10">
    <property type="entry name" value="Leucine-rich Repeat Variant"/>
    <property type="match status" value="1"/>
</dbReference>
<reference evidence="2" key="1">
    <citation type="submission" date="2017-12" db="EMBL/GenBank/DDBJ databases">
        <title>Draft genome sequence of Telmatospirillum siberiense 26-4b1T, an acidotolerant peatland alphaproteobacterium potentially involved in sulfur cycling.</title>
        <authorList>
            <person name="Hausmann B."/>
            <person name="Pjevac P."/>
            <person name="Schreck K."/>
            <person name="Herbold C.W."/>
            <person name="Daims H."/>
            <person name="Wagner M."/>
            <person name="Pester M."/>
            <person name="Loy A."/>
        </authorList>
    </citation>
    <scope>NUCLEOTIDE SEQUENCE [LARGE SCALE GENOMIC DNA]</scope>
    <source>
        <strain evidence="2">26-4b1</strain>
    </source>
</reference>
<name>A0A2N3Q0M0_9PROT</name>
<dbReference type="SUPFAM" id="SSF48371">
    <property type="entry name" value="ARM repeat"/>
    <property type="match status" value="1"/>
</dbReference>
<dbReference type="OrthoDB" id="7888976at2"/>
<gene>
    <name evidence="1" type="ORF">CWS72_03555</name>
</gene>
<keyword evidence="2" id="KW-1185">Reference proteome</keyword>
<comment type="caution">
    <text evidence="1">The sequence shown here is derived from an EMBL/GenBank/DDBJ whole genome shotgun (WGS) entry which is preliminary data.</text>
</comment>
<accession>A0A2N3Q0M0</accession>
<dbReference type="EMBL" id="PIUM01000002">
    <property type="protein sequence ID" value="PKU26209.1"/>
    <property type="molecule type" value="Genomic_DNA"/>
</dbReference>